<evidence type="ECO:0000313" key="9">
    <source>
        <dbReference type="Proteomes" id="UP000009026"/>
    </source>
</evidence>
<gene>
    <name evidence="8" type="ORF">A176_003047</name>
</gene>
<evidence type="ECO:0000256" key="7">
    <source>
        <dbReference type="SAM" id="Phobius"/>
    </source>
</evidence>
<dbReference type="InterPro" id="IPR005171">
    <property type="entry name" value="Cyt_c_oxidase_su4_prok"/>
</dbReference>
<feature type="transmembrane region" description="Helical" evidence="7">
    <location>
        <begin position="28"/>
        <end position="49"/>
    </location>
</feature>
<accession>A0A0H4WXS2</accession>
<dbReference type="EMBL" id="CP012109">
    <property type="protein sequence ID" value="AKQ66135.1"/>
    <property type="molecule type" value="Genomic_DNA"/>
</dbReference>
<organism evidence="8 9">
    <name type="scientific">Pseudomyxococcus hansupus</name>
    <dbReference type="NCBI Taxonomy" id="1297742"/>
    <lineage>
        <taxon>Bacteria</taxon>
        <taxon>Pseudomonadati</taxon>
        <taxon>Myxococcota</taxon>
        <taxon>Myxococcia</taxon>
        <taxon>Myxococcales</taxon>
        <taxon>Cystobacterineae</taxon>
        <taxon>Myxococcaceae</taxon>
        <taxon>Pseudomyxococcus</taxon>
    </lineage>
</organism>
<proteinExistence type="predicted"/>
<dbReference type="NCBIfam" id="TIGR02229">
    <property type="entry name" value="caa3_sub_IV"/>
    <property type="match status" value="1"/>
</dbReference>
<name>A0A0H4WXS2_9BACT</name>
<dbReference type="AlphaFoldDB" id="A0A0H4WXS2"/>
<dbReference type="InterPro" id="IPR011743">
    <property type="entry name" value="Caa3_sub_IV"/>
</dbReference>
<dbReference type="Proteomes" id="UP000009026">
    <property type="component" value="Chromosome"/>
</dbReference>
<evidence type="ECO:0000256" key="3">
    <source>
        <dbReference type="ARBA" id="ARBA00022692"/>
    </source>
</evidence>
<evidence type="ECO:0000313" key="8">
    <source>
        <dbReference type="EMBL" id="AKQ66135.1"/>
    </source>
</evidence>
<comment type="subcellular location">
    <subcellularLocation>
        <location evidence="1">Cell membrane</location>
        <topology evidence="1">Multi-pass membrane protein</topology>
    </subcellularLocation>
</comment>
<evidence type="ECO:0000256" key="6">
    <source>
        <dbReference type="SAM" id="MobiDB-lite"/>
    </source>
</evidence>
<reference evidence="8 9" key="1">
    <citation type="journal article" date="2016" name="PLoS ONE">
        <title>Complete Genome Sequence and Comparative Genomics of a Novel Myxobacterium Myxococcus hansupus.</title>
        <authorList>
            <person name="Sharma G."/>
            <person name="Narwani T."/>
            <person name="Subramanian S."/>
        </authorList>
    </citation>
    <scope>NUCLEOTIDE SEQUENCE [LARGE SCALE GENOMIC DNA]</scope>
    <source>
        <strain evidence="9">mixupus</strain>
    </source>
</reference>
<dbReference type="PATRIC" id="fig|1297742.4.peg.3072"/>
<evidence type="ECO:0000256" key="2">
    <source>
        <dbReference type="ARBA" id="ARBA00022475"/>
    </source>
</evidence>
<evidence type="ECO:0000256" key="4">
    <source>
        <dbReference type="ARBA" id="ARBA00022989"/>
    </source>
</evidence>
<dbReference type="Pfam" id="PF03626">
    <property type="entry name" value="COX4_pro"/>
    <property type="match status" value="1"/>
</dbReference>
<evidence type="ECO:0000256" key="5">
    <source>
        <dbReference type="ARBA" id="ARBA00023136"/>
    </source>
</evidence>
<protein>
    <submittedName>
        <fullName evidence="8">Cytochrome c oxidase polypeptide IV</fullName>
    </submittedName>
</protein>
<keyword evidence="4 7" id="KW-1133">Transmembrane helix</keyword>
<dbReference type="KEGG" id="mym:A176_003047"/>
<keyword evidence="3 7" id="KW-0812">Transmembrane</keyword>
<dbReference type="eggNOG" id="ENOG50339NS">
    <property type="taxonomic scope" value="Bacteria"/>
</dbReference>
<sequence>MGQVLGVGVALLGLAALSFLLSRAHLGAWAVPVALSIALGKAALIACFYMHLTERPGGPRLVVGTAGVFVVILIGLVLAEAAARVWPTLPPGPFPVSRLPGQEREGPPRVAPPWQRLP</sequence>
<evidence type="ECO:0000256" key="1">
    <source>
        <dbReference type="ARBA" id="ARBA00004651"/>
    </source>
</evidence>
<feature type="region of interest" description="Disordered" evidence="6">
    <location>
        <begin position="95"/>
        <end position="118"/>
    </location>
</feature>
<keyword evidence="9" id="KW-1185">Reference proteome</keyword>
<dbReference type="STRING" id="1297742.A176_003047"/>
<keyword evidence="5 7" id="KW-0472">Membrane</keyword>
<feature type="transmembrane region" description="Helical" evidence="7">
    <location>
        <begin position="61"/>
        <end position="83"/>
    </location>
</feature>
<dbReference type="GO" id="GO:0005886">
    <property type="term" value="C:plasma membrane"/>
    <property type="evidence" value="ECO:0007669"/>
    <property type="project" value="UniProtKB-SubCell"/>
</dbReference>
<keyword evidence="2" id="KW-1003">Cell membrane</keyword>